<name>A0A1T4T0S5_9HYPH</name>
<keyword evidence="3" id="KW-1185">Reference proteome</keyword>
<reference evidence="3" key="1">
    <citation type="submission" date="2017-02" db="EMBL/GenBank/DDBJ databases">
        <authorList>
            <person name="Varghese N."/>
            <person name="Submissions S."/>
        </authorList>
    </citation>
    <scope>NUCLEOTIDE SEQUENCE [LARGE SCALE GENOMIC DNA]</scope>
    <source>
        <strain evidence="3">ATCC 27094</strain>
    </source>
</reference>
<evidence type="ECO:0008006" key="4">
    <source>
        <dbReference type="Google" id="ProtNLM"/>
    </source>
</evidence>
<dbReference type="EMBL" id="FUWJ01000011">
    <property type="protein sequence ID" value="SKA33778.1"/>
    <property type="molecule type" value="Genomic_DNA"/>
</dbReference>
<organism evidence="2 3">
    <name type="scientific">Enhydrobacter aerosaccus</name>
    <dbReference type="NCBI Taxonomy" id="225324"/>
    <lineage>
        <taxon>Bacteria</taxon>
        <taxon>Pseudomonadati</taxon>
        <taxon>Pseudomonadota</taxon>
        <taxon>Alphaproteobacteria</taxon>
        <taxon>Hyphomicrobiales</taxon>
        <taxon>Enhydrobacter</taxon>
    </lineage>
</organism>
<gene>
    <name evidence="2" type="ORF">SAMN02745126_05403</name>
</gene>
<dbReference type="Proteomes" id="UP000190092">
    <property type="component" value="Unassembled WGS sequence"/>
</dbReference>
<protein>
    <recommendedName>
        <fullName evidence="4">DUF3300 domain-containing protein</fullName>
    </recommendedName>
</protein>
<dbReference type="PANTHER" id="PTHR40269:SF1">
    <property type="entry name" value="OUTER MEMBRANE PROTEIN"/>
    <property type="match status" value="1"/>
</dbReference>
<dbReference type="STRING" id="225324.SAMN02745126_05403"/>
<dbReference type="Pfam" id="PF11737">
    <property type="entry name" value="DUF3300"/>
    <property type="match status" value="1"/>
</dbReference>
<dbReference type="PANTHER" id="PTHR40269">
    <property type="entry name" value="OUTER MEMBRANE PROTEIN-RELATED"/>
    <property type="match status" value="1"/>
</dbReference>
<feature type="compositionally biased region" description="Gly residues" evidence="1">
    <location>
        <begin position="369"/>
        <end position="382"/>
    </location>
</feature>
<dbReference type="AlphaFoldDB" id="A0A1T4T0S5"/>
<dbReference type="InterPro" id="IPR021728">
    <property type="entry name" value="DUF3300"/>
</dbReference>
<feature type="region of interest" description="Disordered" evidence="1">
    <location>
        <begin position="292"/>
        <end position="382"/>
    </location>
</feature>
<proteinExistence type="predicted"/>
<evidence type="ECO:0000313" key="2">
    <source>
        <dbReference type="EMBL" id="SKA33778.1"/>
    </source>
</evidence>
<feature type="compositionally biased region" description="Low complexity" evidence="1">
    <location>
        <begin position="305"/>
        <end position="323"/>
    </location>
</feature>
<sequence length="382" mass="41062">MLSMTAVPAAWSQTTTGSQTNTGYSAEQLDQMLAPIALYPDALLSQVLMAATYPLEVVEAARWSQANPNLTGDAAVNAVKDKSWDVSVKSLVAFPSVLKQMNDQLDWTQKIGNAMLEQQQAVADSIQRLRAKAAAAGNLKSTPQQTVTTQGSGSNVQYVIAPANPEVIYVPSYNPSWAYGPWPYPAYPPSYFPPAVGALASGFLWGVGFAAAGAMFGGWHWGGYGNSYVNVNVNRAVNIDNHFNTANINPNGQWQHDPAHRLGVAYPNAATRAKYGQAPRLSPEQQQQFRGRLDGNAGANRPQVANRGPAGQPGGARPNAGQQREQWQNRSGADRPSAFSGVDRGQQVNREAQRGQFQLDRAQSHPEFRGGGGGGFGRGERR</sequence>
<feature type="region of interest" description="Disordered" evidence="1">
    <location>
        <begin position="1"/>
        <end position="20"/>
    </location>
</feature>
<evidence type="ECO:0000313" key="3">
    <source>
        <dbReference type="Proteomes" id="UP000190092"/>
    </source>
</evidence>
<evidence type="ECO:0000256" key="1">
    <source>
        <dbReference type="SAM" id="MobiDB-lite"/>
    </source>
</evidence>
<accession>A0A1T4T0S5</accession>